<evidence type="ECO:0000256" key="4">
    <source>
        <dbReference type="SAM" id="MobiDB-lite"/>
    </source>
</evidence>
<evidence type="ECO:0000256" key="1">
    <source>
        <dbReference type="ARBA" id="ARBA00007613"/>
    </source>
</evidence>
<keyword evidence="2" id="KW-0472">Membrane</keyword>
<dbReference type="RefSeq" id="WP_265423551.1">
    <property type="nucleotide sequence ID" value="NZ_JAPFPW010000001.1"/>
</dbReference>
<dbReference type="EMBL" id="JAPFPW010000001">
    <property type="protein sequence ID" value="MCW7752688.1"/>
    <property type="molecule type" value="Genomic_DNA"/>
</dbReference>
<organism evidence="5 6">
    <name type="scientific">Desulfobotulus pelophilus</name>
    <dbReference type="NCBI Taxonomy" id="2823377"/>
    <lineage>
        <taxon>Bacteria</taxon>
        <taxon>Pseudomonadati</taxon>
        <taxon>Thermodesulfobacteriota</taxon>
        <taxon>Desulfobacteria</taxon>
        <taxon>Desulfobacterales</taxon>
        <taxon>Desulfobacteraceae</taxon>
        <taxon>Desulfobotulus</taxon>
    </lineage>
</organism>
<dbReference type="Pfam" id="PF02321">
    <property type="entry name" value="OEP"/>
    <property type="match status" value="2"/>
</dbReference>
<accession>A0ABT3N5F3</accession>
<dbReference type="InterPro" id="IPR010131">
    <property type="entry name" value="MdtP/NodT-like"/>
</dbReference>
<evidence type="ECO:0000256" key="2">
    <source>
        <dbReference type="RuleBase" id="RU362097"/>
    </source>
</evidence>
<dbReference type="InterPro" id="IPR003423">
    <property type="entry name" value="OMP_efflux"/>
</dbReference>
<keyword evidence="6" id="KW-1185">Reference proteome</keyword>
<keyword evidence="2" id="KW-0812">Transmembrane</keyword>
<dbReference type="NCBIfam" id="TIGR01845">
    <property type="entry name" value="outer_NodT"/>
    <property type="match status" value="1"/>
</dbReference>
<keyword evidence="3" id="KW-0175">Coiled coil</keyword>
<keyword evidence="2" id="KW-1134">Transmembrane beta strand</keyword>
<protein>
    <submittedName>
        <fullName evidence="5">Efflux transporter outer membrane subunit</fullName>
    </submittedName>
</protein>
<feature type="compositionally biased region" description="Polar residues" evidence="4">
    <location>
        <begin position="104"/>
        <end position="118"/>
    </location>
</feature>
<dbReference type="Gene3D" id="1.20.1600.10">
    <property type="entry name" value="Outer membrane efflux proteins (OEP)"/>
    <property type="match status" value="1"/>
</dbReference>
<dbReference type="Gene3D" id="2.20.200.10">
    <property type="entry name" value="Outer membrane efflux proteins (OEP)"/>
    <property type="match status" value="1"/>
</dbReference>
<dbReference type="PANTHER" id="PTHR30203:SF33">
    <property type="entry name" value="BLR4455 PROTEIN"/>
    <property type="match status" value="1"/>
</dbReference>
<evidence type="ECO:0000313" key="5">
    <source>
        <dbReference type="EMBL" id="MCW7752688.1"/>
    </source>
</evidence>
<name>A0ABT3N5F3_9BACT</name>
<dbReference type="SUPFAM" id="SSF56954">
    <property type="entry name" value="Outer membrane efflux proteins (OEP)"/>
    <property type="match status" value="1"/>
</dbReference>
<evidence type="ECO:0000313" key="6">
    <source>
        <dbReference type="Proteomes" id="UP001209681"/>
    </source>
</evidence>
<dbReference type="Proteomes" id="UP001209681">
    <property type="component" value="Unassembled WGS sequence"/>
</dbReference>
<keyword evidence="2" id="KW-0564">Palmitate</keyword>
<evidence type="ECO:0000256" key="3">
    <source>
        <dbReference type="SAM" id="Coils"/>
    </source>
</evidence>
<dbReference type="PANTHER" id="PTHR30203">
    <property type="entry name" value="OUTER MEMBRANE CATION EFFLUX PROTEIN"/>
    <property type="match status" value="1"/>
</dbReference>
<dbReference type="PROSITE" id="PS51257">
    <property type="entry name" value="PROKAR_LIPOPROTEIN"/>
    <property type="match status" value="1"/>
</dbReference>
<comment type="caution">
    <text evidence="5">The sequence shown here is derived from an EMBL/GenBank/DDBJ whole genome shotgun (WGS) entry which is preliminary data.</text>
</comment>
<keyword evidence="2" id="KW-0449">Lipoprotein</keyword>
<feature type="coiled-coil region" evidence="3">
    <location>
        <begin position="373"/>
        <end position="441"/>
    </location>
</feature>
<reference evidence="5 6" key="1">
    <citation type="submission" date="2022-11" db="EMBL/GenBank/DDBJ databases">
        <title>Desulfobotulus tamanensis H1 sp. nov. - anaerobic, alkaliphilic, sulphate reducing bacterium isolated from terrestrial mud volcano.</title>
        <authorList>
            <person name="Frolova A."/>
            <person name="Merkel A.Y."/>
            <person name="Slobodkin A.I."/>
        </authorList>
    </citation>
    <scope>NUCLEOTIDE SEQUENCE [LARGE SCALE GENOMIC DNA]</scope>
    <source>
        <strain evidence="5 6">H1</strain>
    </source>
</reference>
<feature type="region of interest" description="Disordered" evidence="4">
    <location>
        <begin position="100"/>
        <end position="119"/>
    </location>
</feature>
<gene>
    <name evidence="5" type="ORF">OOT00_01655</name>
</gene>
<comment type="similarity">
    <text evidence="1 2">Belongs to the outer membrane factor (OMF) (TC 1.B.17) family.</text>
</comment>
<comment type="subcellular location">
    <subcellularLocation>
        <location evidence="2">Cell membrane</location>
        <topology evidence="2">Lipid-anchor</topology>
    </subcellularLocation>
</comment>
<sequence length="469" mass="52251">MLRWIHVLVLLSFFFGCTARQYPTPEGLPEGLPAAYEVEVLDEGASVQGWWELFGDRELVFLVEEALRRNYDIREAFARLEAAAADFGSVRAGELPDLTMTGEVGQQRTRNSETGQTRSSERYNTFLAASYEVDLWGRVAAASAAEGERFRASREDLESAAMTVAATVAEVWVARKQTLAHIDLVRVQLEEEKALLSIEEARFVSGMSSALDVLRQKETVLATTARLPDLKAELRLQQHRLALLTGRAASGFRVGEDVSGDALVTVPLPATGLPLELLEQRPDIRAAHARLVASGWDLEATKALRLPKLTLSARAGLTAAGMSLLGEGWLLDAAADMALPLFDGGRRRANIDRSGAIVRERVAVFERTVMTAVKEVEDALAREERQEALVRETSLRLDAARITLEEAMRRYHWGDNNFDAVLTARTRIRDLEERIVEQQASRIQARIALYRALGGQWWQHLPVYVYEDE</sequence>
<proteinExistence type="inferred from homology"/>